<feature type="transmembrane region" description="Helical" evidence="2">
    <location>
        <begin position="145"/>
        <end position="163"/>
    </location>
</feature>
<dbReference type="SMART" id="SM00267">
    <property type="entry name" value="GGDEF"/>
    <property type="match status" value="1"/>
</dbReference>
<dbReference type="FunFam" id="3.30.70.270:FF:000001">
    <property type="entry name" value="Diguanylate cyclase domain protein"/>
    <property type="match status" value="1"/>
</dbReference>
<feature type="transmembrane region" description="Helical" evidence="2">
    <location>
        <begin position="90"/>
        <end position="109"/>
    </location>
</feature>
<feature type="compositionally biased region" description="Low complexity" evidence="1">
    <location>
        <begin position="404"/>
        <end position="414"/>
    </location>
</feature>
<dbReference type="InterPro" id="IPR043128">
    <property type="entry name" value="Rev_trsase/Diguanyl_cyclase"/>
</dbReference>
<keyword evidence="2" id="KW-0472">Membrane</keyword>
<name>A0A6L9VZP2_9ACTN</name>
<protein>
    <submittedName>
        <fullName evidence="4">GGDEF domain-containing protein</fullName>
    </submittedName>
</protein>
<dbReference type="GO" id="GO:0052621">
    <property type="term" value="F:diguanylate cyclase activity"/>
    <property type="evidence" value="ECO:0007669"/>
    <property type="project" value="TreeGrafter"/>
</dbReference>
<feature type="domain" description="GGDEF" evidence="3">
    <location>
        <begin position="277"/>
        <end position="408"/>
    </location>
</feature>
<accession>A0A6L9VZP2</accession>
<feature type="transmembrane region" description="Helical" evidence="2">
    <location>
        <begin position="121"/>
        <end position="139"/>
    </location>
</feature>
<evidence type="ECO:0000259" key="3">
    <source>
        <dbReference type="PROSITE" id="PS50887"/>
    </source>
</evidence>
<dbReference type="InterPro" id="IPR029787">
    <property type="entry name" value="Nucleotide_cyclase"/>
</dbReference>
<dbReference type="PANTHER" id="PTHR45138">
    <property type="entry name" value="REGULATORY COMPONENTS OF SENSORY TRANSDUCTION SYSTEM"/>
    <property type="match status" value="1"/>
</dbReference>
<dbReference type="InterPro" id="IPR000160">
    <property type="entry name" value="GGDEF_dom"/>
</dbReference>
<comment type="caution">
    <text evidence="4">The sequence shown here is derived from an EMBL/GenBank/DDBJ whole genome shotgun (WGS) entry which is preliminary data.</text>
</comment>
<dbReference type="GO" id="GO:0043709">
    <property type="term" value="P:cell adhesion involved in single-species biofilm formation"/>
    <property type="evidence" value="ECO:0007669"/>
    <property type="project" value="TreeGrafter"/>
</dbReference>
<dbReference type="GO" id="GO:1902201">
    <property type="term" value="P:negative regulation of bacterial-type flagellum-dependent cell motility"/>
    <property type="evidence" value="ECO:0007669"/>
    <property type="project" value="TreeGrafter"/>
</dbReference>
<dbReference type="PANTHER" id="PTHR45138:SF9">
    <property type="entry name" value="DIGUANYLATE CYCLASE DGCM-RELATED"/>
    <property type="match status" value="1"/>
</dbReference>
<dbReference type="PROSITE" id="PS50887">
    <property type="entry name" value="GGDEF"/>
    <property type="match status" value="1"/>
</dbReference>
<keyword evidence="2" id="KW-0812">Transmembrane</keyword>
<dbReference type="EMBL" id="JAAGWG010000004">
    <property type="protein sequence ID" value="NEK84834.1"/>
    <property type="molecule type" value="Genomic_DNA"/>
</dbReference>
<keyword evidence="2" id="KW-1133">Transmembrane helix</keyword>
<dbReference type="Pfam" id="PF00990">
    <property type="entry name" value="GGDEF"/>
    <property type="match status" value="1"/>
</dbReference>
<evidence type="ECO:0000313" key="5">
    <source>
        <dbReference type="Proteomes" id="UP000479241"/>
    </source>
</evidence>
<organism evidence="4 5">
    <name type="scientific">Blastococcus saxobsidens</name>
    <dbReference type="NCBI Taxonomy" id="138336"/>
    <lineage>
        <taxon>Bacteria</taxon>
        <taxon>Bacillati</taxon>
        <taxon>Actinomycetota</taxon>
        <taxon>Actinomycetes</taxon>
        <taxon>Geodermatophilales</taxon>
        <taxon>Geodermatophilaceae</taxon>
        <taxon>Blastococcus</taxon>
    </lineage>
</organism>
<dbReference type="Proteomes" id="UP000479241">
    <property type="component" value="Unassembled WGS sequence"/>
</dbReference>
<dbReference type="Gene3D" id="3.30.70.270">
    <property type="match status" value="1"/>
</dbReference>
<evidence type="ECO:0000256" key="2">
    <source>
        <dbReference type="SAM" id="Phobius"/>
    </source>
</evidence>
<dbReference type="CDD" id="cd01949">
    <property type="entry name" value="GGDEF"/>
    <property type="match status" value="1"/>
</dbReference>
<evidence type="ECO:0000256" key="1">
    <source>
        <dbReference type="SAM" id="MobiDB-lite"/>
    </source>
</evidence>
<feature type="compositionally biased region" description="Pro residues" evidence="1">
    <location>
        <begin position="415"/>
        <end position="424"/>
    </location>
</feature>
<dbReference type="SUPFAM" id="SSF55073">
    <property type="entry name" value="Nucleotide cyclase"/>
    <property type="match status" value="1"/>
</dbReference>
<gene>
    <name evidence="4" type="ORF">GCU60_03505</name>
</gene>
<reference evidence="4 5" key="1">
    <citation type="submission" date="2019-12" db="EMBL/GenBank/DDBJ databases">
        <title>the WGS of Blastococcus saxobsidens 67B17.</title>
        <authorList>
            <person name="Jiang Z."/>
        </authorList>
    </citation>
    <scope>NUCLEOTIDE SEQUENCE [LARGE SCALE GENOMIC DNA]</scope>
    <source>
        <strain evidence="4 5">67B17</strain>
    </source>
</reference>
<feature type="region of interest" description="Disordered" evidence="1">
    <location>
        <begin position="397"/>
        <end position="424"/>
    </location>
</feature>
<proteinExistence type="predicted"/>
<dbReference type="AlphaFoldDB" id="A0A6L9VZP2"/>
<feature type="transmembrane region" description="Helical" evidence="2">
    <location>
        <begin position="170"/>
        <end position="186"/>
    </location>
</feature>
<dbReference type="GO" id="GO:0005886">
    <property type="term" value="C:plasma membrane"/>
    <property type="evidence" value="ECO:0007669"/>
    <property type="project" value="TreeGrafter"/>
</dbReference>
<dbReference type="RefSeq" id="WP_163202272.1">
    <property type="nucleotide sequence ID" value="NZ_JAAGWG010000004.1"/>
</dbReference>
<dbReference type="InterPro" id="IPR050469">
    <property type="entry name" value="Diguanylate_Cyclase"/>
</dbReference>
<dbReference type="NCBIfam" id="TIGR00254">
    <property type="entry name" value="GGDEF"/>
    <property type="match status" value="1"/>
</dbReference>
<feature type="transmembrane region" description="Helical" evidence="2">
    <location>
        <begin position="192"/>
        <end position="213"/>
    </location>
</feature>
<feature type="transmembrane region" description="Helical" evidence="2">
    <location>
        <begin position="60"/>
        <end position="78"/>
    </location>
</feature>
<evidence type="ECO:0000313" key="4">
    <source>
        <dbReference type="EMBL" id="NEK84834.1"/>
    </source>
</evidence>
<sequence>MERLEAVLRRGDVLPAAASSPVGHDVRTGKGVRNSAPPVTQLAAAHPGLAGEVVATGRTAGLLICWMSVVLVPTWTAVDHLVVPELAGEFLVVRLLGEIPMLLALAAMWRWPVGRRRPEGLALFVLAVVQLEIAWMLAVVPDREYYLPGFTLAIFGSGCFMAARPRWTGALVGLSWAFLGLSMLGWQDLGAADLVAVTMVIGTASVIAMLTHLRRHALQVREILTRLRLEREQQRTGVLLAQLERLSHEDPLTGLANRRRWDAELAAACTRARARGEVLSVVLVDLDHFKDVNDRHGHAGGDDALRAVAGLLSARVRGGDLVARLGGDELAVLLPDADAGRAAEIAEQLRREARTLRPDGFGAEEISLSLGVAAARGGDAYPLELMSRADEQLYRAKQTRNAVGAAGRRAAPQPAARPEPQPAG</sequence>